<accession>A0ABQ4Z0S8</accession>
<keyword evidence="2" id="KW-1185">Reference proteome</keyword>
<dbReference type="EMBL" id="BQNB010010923">
    <property type="protein sequence ID" value="GJS83728.1"/>
    <property type="molecule type" value="Genomic_DNA"/>
</dbReference>
<name>A0ABQ4Z0S8_9ASTR</name>
<reference evidence="1" key="2">
    <citation type="submission" date="2022-01" db="EMBL/GenBank/DDBJ databases">
        <authorList>
            <person name="Yamashiro T."/>
            <person name="Shiraishi A."/>
            <person name="Satake H."/>
            <person name="Nakayama K."/>
        </authorList>
    </citation>
    <scope>NUCLEOTIDE SEQUENCE</scope>
</reference>
<sequence length="247" mass="29174">MKKSEEYCSDIQYVVSIKEYTAYLRLHFTRNHEDLYVISKVSIRRIQDLLYTKILEDVKRGPYSKKTLDTPPKFEDNDNFELKGWFLKELRDNTFSGSDHEDAYEHIEKVLEILDLFHIPDITEEQIMLRAFLIKWRRSITFSKNQMKVTLCRAWKRFKELLMKCPQHYLTEMHEVILFYKGLEVLTRQILNSKGAIPNKTTTDAKVAIQEMAEYSQKWHNVTTKARSTKTSDGLAAIQAQLNNLGR</sequence>
<protein>
    <submittedName>
        <fullName evidence="1">Uncharacterized protein</fullName>
    </submittedName>
</protein>
<reference evidence="1" key="1">
    <citation type="journal article" date="2022" name="Int. J. Mol. Sci.">
        <title>Draft Genome of Tanacetum Coccineum: Genomic Comparison of Closely Related Tanacetum-Family Plants.</title>
        <authorList>
            <person name="Yamashiro T."/>
            <person name="Shiraishi A."/>
            <person name="Nakayama K."/>
            <person name="Satake H."/>
        </authorList>
    </citation>
    <scope>NUCLEOTIDE SEQUENCE</scope>
</reference>
<gene>
    <name evidence="1" type="ORF">Tco_0750269</name>
</gene>
<evidence type="ECO:0000313" key="1">
    <source>
        <dbReference type="EMBL" id="GJS83728.1"/>
    </source>
</evidence>
<proteinExistence type="predicted"/>
<comment type="caution">
    <text evidence="1">The sequence shown here is derived from an EMBL/GenBank/DDBJ whole genome shotgun (WGS) entry which is preliminary data.</text>
</comment>
<evidence type="ECO:0000313" key="2">
    <source>
        <dbReference type="Proteomes" id="UP001151760"/>
    </source>
</evidence>
<organism evidence="1 2">
    <name type="scientific">Tanacetum coccineum</name>
    <dbReference type="NCBI Taxonomy" id="301880"/>
    <lineage>
        <taxon>Eukaryota</taxon>
        <taxon>Viridiplantae</taxon>
        <taxon>Streptophyta</taxon>
        <taxon>Embryophyta</taxon>
        <taxon>Tracheophyta</taxon>
        <taxon>Spermatophyta</taxon>
        <taxon>Magnoliopsida</taxon>
        <taxon>eudicotyledons</taxon>
        <taxon>Gunneridae</taxon>
        <taxon>Pentapetalae</taxon>
        <taxon>asterids</taxon>
        <taxon>campanulids</taxon>
        <taxon>Asterales</taxon>
        <taxon>Asteraceae</taxon>
        <taxon>Asteroideae</taxon>
        <taxon>Anthemideae</taxon>
        <taxon>Anthemidinae</taxon>
        <taxon>Tanacetum</taxon>
    </lineage>
</organism>
<dbReference type="Proteomes" id="UP001151760">
    <property type="component" value="Unassembled WGS sequence"/>
</dbReference>